<organism evidence="5 6">
    <name type="scientific">Galleria mellonella</name>
    <name type="common">Greater wax moth</name>
    <dbReference type="NCBI Taxonomy" id="7137"/>
    <lineage>
        <taxon>Eukaryota</taxon>
        <taxon>Metazoa</taxon>
        <taxon>Ecdysozoa</taxon>
        <taxon>Arthropoda</taxon>
        <taxon>Hexapoda</taxon>
        <taxon>Insecta</taxon>
        <taxon>Pterygota</taxon>
        <taxon>Neoptera</taxon>
        <taxon>Endopterygota</taxon>
        <taxon>Lepidoptera</taxon>
        <taxon>Glossata</taxon>
        <taxon>Ditrysia</taxon>
        <taxon>Pyraloidea</taxon>
        <taxon>Pyralidae</taxon>
        <taxon>Galleriinae</taxon>
        <taxon>Galleria</taxon>
    </lineage>
</organism>
<name>A0ABM3N0Y2_GALME</name>
<accession>A0ABM3N0Y2</accession>
<dbReference type="InterPro" id="IPR013087">
    <property type="entry name" value="Znf_C2H2_type"/>
</dbReference>
<dbReference type="GeneID" id="128202125"/>
<reference evidence="6" key="1">
    <citation type="submission" date="2025-08" db="UniProtKB">
        <authorList>
            <consortium name="RefSeq"/>
        </authorList>
    </citation>
    <scope>IDENTIFICATION</scope>
    <source>
        <tissue evidence="6">Whole larvae</tissue>
    </source>
</reference>
<evidence type="ECO:0000256" key="1">
    <source>
        <dbReference type="PROSITE-ProRule" id="PRU00042"/>
    </source>
</evidence>
<feature type="binding site" evidence="2">
    <location>
        <position position="35"/>
    </location>
    <ligand>
        <name>Zn(2+)</name>
        <dbReference type="ChEBI" id="CHEBI:29105"/>
    </ligand>
</feature>
<dbReference type="SMART" id="SM00868">
    <property type="entry name" value="zf-AD"/>
    <property type="match status" value="1"/>
</dbReference>
<evidence type="ECO:0000313" key="6">
    <source>
        <dbReference type="RefSeq" id="XP_052757250.1"/>
    </source>
</evidence>
<keyword evidence="2" id="KW-0862">Zinc</keyword>
<evidence type="ECO:0000259" key="3">
    <source>
        <dbReference type="PROSITE" id="PS50157"/>
    </source>
</evidence>
<protein>
    <submittedName>
        <fullName evidence="6">Uncharacterized protein LOC128202125</fullName>
    </submittedName>
</protein>
<evidence type="ECO:0000256" key="2">
    <source>
        <dbReference type="PROSITE-ProRule" id="PRU01263"/>
    </source>
</evidence>
<dbReference type="PROSITE" id="PS50157">
    <property type="entry name" value="ZINC_FINGER_C2H2_2"/>
    <property type="match status" value="1"/>
</dbReference>
<feature type="binding site" evidence="2">
    <location>
        <position position="80"/>
    </location>
    <ligand>
        <name>Zn(2+)</name>
        <dbReference type="ChEBI" id="CHEBI:29105"/>
    </ligand>
</feature>
<keyword evidence="5" id="KW-1185">Reference proteome</keyword>
<feature type="binding site" evidence="2">
    <location>
        <position position="38"/>
    </location>
    <ligand>
        <name>Zn(2+)</name>
        <dbReference type="ChEBI" id="CHEBI:29105"/>
    </ligand>
</feature>
<gene>
    <name evidence="6" type="primary">LOC128202125</name>
</gene>
<evidence type="ECO:0000313" key="5">
    <source>
        <dbReference type="Proteomes" id="UP001652740"/>
    </source>
</evidence>
<dbReference type="Proteomes" id="UP001652740">
    <property type="component" value="Unplaced"/>
</dbReference>
<feature type="binding site" evidence="2">
    <location>
        <position position="83"/>
    </location>
    <ligand>
        <name>Zn(2+)</name>
        <dbReference type="ChEBI" id="CHEBI:29105"/>
    </ligand>
</feature>
<dbReference type="PROSITE" id="PS00028">
    <property type="entry name" value="ZINC_FINGER_C2H2_1"/>
    <property type="match status" value="1"/>
</dbReference>
<dbReference type="InterPro" id="IPR012934">
    <property type="entry name" value="Znf_AD"/>
</dbReference>
<dbReference type="PROSITE" id="PS51915">
    <property type="entry name" value="ZAD"/>
    <property type="match status" value="1"/>
</dbReference>
<feature type="domain" description="C2H2-type" evidence="3">
    <location>
        <begin position="274"/>
        <end position="301"/>
    </location>
</feature>
<dbReference type="Pfam" id="PF07776">
    <property type="entry name" value="zf-AD"/>
    <property type="match status" value="1"/>
</dbReference>
<evidence type="ECO:0000259" key="4">
    <source>
        <dbReference type="PROSITE" id="PS51915"/>
    </source>
</evidence>
<sequence length="327" mass="37977">MNMDVIWTKDKLCKILSKETLTFASGDGASTDRCCRLCGGDNSLRYLRDTYVWEGVEERYDQLLYDCFGVRVSSSDCMICEWCVRQLRSTQRFRALVHAAFEHLSSSSNHSRSKDTIRPTQNKNVSNINNKEIIHLLKTKMVSEGAKKGLHQRRKNAIIGSNVEQKRLNLQCAVCRQRYPMIVPFDGWKNFVCSRCKKYNITKLSCKKCNVQIASNLMKEHLESHAKADLRGKIRFHNLPKKSSRTDNTECNNMSGQLTKYKRKLCSNKYSTDTFCVICRKDYKTQYMLNKHMQTHTGSRDKYNKFYKVGTECVHLKKSASHKFLKI</sequence>
<dbReference type="SMART" id="SM00355">
    <property type="entry name" value="ZnF_C2H2"/>
    <property type="match status" value="2"/>
</dbReference>
<feature type="domain" description="ZAD" evidence="4">
    <location>
        <begin position="33"/>
        <end position="107"/>
    </location>
</feature>
<dbReference type="RefSeq" id="XP_052757250.1">
    <property type="nucleotide sequence ID" value="XM_052901290.1"/>
</dbReference>
<keyword evidence="2" id="KW-0479">Metal-binding</keyword>
<proteinExistence type="predicted"/>
<keyword evidence="1" id="KW-0863">Zinc-finger</keyword>